<evidence type="ECO:0000256" key="9">
    <source>
        <dbReference type="PIRSR" id="PIRSR639901-1"/>
    </source>
</evidence>
<comment type="catalytic activity">
    <reaction evidence="8 11">
        <text>lipid IVA (E. coli) + CMP-3-deoxy-beta-D-manno-octulosonate = alpha-Kdo-(2-&gt;6)-lipid IVA (E. coli) + CMP + H(+)</text>
        <dbReference type="Rhea" id="RHEA:28066"/>
        <dbReference type="ChEBI" id="CHEBI:15378"/>
        <dbReference type="ChEBI" id="CHEBI:58603"/>
        <dbReference type="ChEBI" id="CHEBI:60364"/>
        <dbReference type="ChEBI" id="CHEBI:60377"/>
        <dbReference type="ChEBI" id="CHEBI:85987"/>
        <dbReference type="EC" id="2.4.99.12"/>
    </reaction>
</comment>
<feature type="domain" description="Glycosyl transferase family 1" evidence="12">
    <location>
        <begin position="306"/>
        <end position="399"/>
    </location>
</feature>
<protein>
    <recommendedName>
        <fullName evidence="4 11">3-deoxy-D-manno-octulosonic acid transferase</fullName>
        <shortName evidence="11">Kdo transferase</shortName>
        <ecNumber evidence="3 11">2.4.99.12</ecNumber>
    </recommendedName>
    <alternativeName>
        <fullName evidence="7 11">Lipid IV(A) 3-deoxy-D-manno-octulosonic acid transferase</fullName>
    </alternativeName>
</protein>
<dbReference type="InterPro" id="IPR038107">
    <property type="entry name" value="Glycos_transf_N_sf"/>
</dbReference>
<dbReference type="GO" id="GO:0009245">
    <property type="term" value="P:lipid A biosynthetic process"/>
    <property type="evidence" value="ECO:0007669"/>
    <property type="project" value="TreeGrafter"/>
</dbReference>
<dbReference type="NCBIfam" id="NF004388">
    <property type="entry name" value="PRK05749.1-4"/>
    <property type="match status" value="1"/>
</dbReference>
<evidence type="ECO:0000313" key="15">
    <source>
        <dbReference type="Proteomes" id="UP001147830"/>
    </source>
</evidence>
<dbReference type="Pfam" id="PF04413">
    <property type="entry name" value="Glycos_transf_N"/>
    <property type="match status" value="1"/>
</dbReference>
<evidence type="ECO:0000256" key="10">
    <source>
        <dbReference type="PIRSR" id="PIRSR639901-2"/>
    </source>
</evidence>
<keyword evidence="14" id="KW-0328">Glycosyltransferase</keyword>
<keyword evidence="11" id="KW-0812">Transmembrane</keyword>
<dbReference type="InterPro" id="IPR007507">
    <property type="entry name" value="Glycos_transf_N"/>
</dbReference>
<dbReference type="EC" id="2.4.99.12" evidence="3 11"/>
<name>A0A9X2WEM5_9GAMM</name>
<evidence type="ECO:0000256" key="4">
    <source>
        <dbReference type="ARBA" id="ARBA00019077"/>
    </source>
</evidence>
<sequence>MARFFYSVLYACLLPVLVLRLWWRGRLNPGYRQRLRERFGLLPHRPPANGLWIHAVSVGETLAAAPLVKSFQSRHPNVPVIVTTTTPTGSAQVQRLFGAGVYHMYLPYDLPWFWRNFLNALRPGLLVVMETELWPNLLAACEQRHIPVMLTNARLSEKSARGYEKFSALTQPMLQRLSMVAVQNAADGQRFLDLGLPAGRLEVTGSVKFDMDVPPMVQAQGAVLREQWGAERPVLALASSHAGEDELLLDLYPRLLAVCPTLLLLLIPRHPERFEAVTNAVRSRGIRVQRRSAGAASAQTQAYVADTMGEMLQLLAAADLVLVGGSLIAHGGHNPIEPAALGKATLIGPHHMNFAVIVDNLQSAGALAVVSDQADELLAQLQTYLNDDALRKRMGAAGQAAVDANRGAVKRLTELCAAYLKL</sequence>
<dbReference type="AlphaFoldDB" id="A0A9X2WEM5"/>
<feature type="transmembrane region" description="Helical" evidence="11">
    <location>
        <begin position="6"/>
        <end position="23"/>
    </location>
</feature>
<evidence type="ECO:0000313" key="14">
    <source>
        <dbReference type="EMBL" id="MCT7358987.1"/>
    </source>
</evidence>
<dbReference type="SUPFAM" id="SSF53756">
    <property type="entry name" value="UDP-Glycosyltransferase/glycogen phosphorylase"/>
    <property type="match status" value="1"/>
</dbReference>
<comment type="subcellular location">
    <subcellularLocation>
        <location evidence="1">Cell envelope</location>
    </subcellularLocation>
    <subcellularLocation>
        <location evidence="11">Cell membrane</location>
    </subcellularLocation>
</comment>
<keyword evidence="11" id="KW-0448">Lipopolysaccharide biosynthesis</keyword>
<dbReference type="FunFam" id="3.40.50.11720:FF:000001">
    <property type="entry name" value="3-deoxy-D-manno-octulosonic acid transferase"/>
    <property type="match status" value="1"/>
</dbReference>
<dbReference type="EMBL" id="JAOANI010000015">
    <property type="protein sequence ID" value="MCT7358987.1"/>
    <property type="molecule type" value="Genomic_DNA"/>
</dbReference>
<keyword evidence="11" id="KW-1003">Cell membrane</keyword>
<feature type="domain" description="3-deoxy-D-manno-octulosonic-acid transferase N-terminal" evidence="13">
    <location>
        <begin position="33"/>
        <end position="211"/>
    </location>
</feature>
<reference evidence="14" key="1">
    <citation type="journal article" date="2022" name="Front. Microbiol.">
        <title>Genome-based taxonomic rearrangement of Oceanobacter-related bacteria including the description of Thalassolituus hydrocarbonoclasticus sp. nov. and Thalassolituus pacificus sp. nov. and emended description of the genus Thalassolituus.</title>
        <authorList>
            <person name="Dong C."/>
            <person name="Wei L."/>
            <person name="Wang J."/>
            <person name="Lai Q."/>
            <person name="Huang Z."/>
            <person name="Shao Z."/>
        </authorList>
    </citation>
    <scope>NUCLEOTIDE SEQUENCE</scope>
    <source>
        <strain evidence="14">59MF3M-4</strain>
    </source>
</reference>
<dbReference type="InterPro" id="IPR001296">
    <property type="entry name" value="Glyco_trans_1"/>
</dbReference>
<dbReference type="InterPro" id="IPR039901">
    <property type="entry name" value="Kdotransferase"/>
</dbReference>
<dbReference type="PANTHER" id="PTHR42755:SF1">
    <property type="entry name" value="3-DEOXY-D-MANNO-OCTULOSONIC ACID TRANSFERASE, MITOCHONDRIAL-RELATED"/>
    <property type="match status" value="1"/>
</dbReference>
<dbReference type="GO" id="GO:0005886">
    <property type="term" value="C:plasma membrane"/>
    <property type="evidence" value="ECO:0007669"/>
    <property type="project" value="UniProtKB-SubCell"/>
</dbReference>
<evidence type="ECO:0000259" key="12">
    <source>
        <dbReference type="Pfam" id="PF00534"/>
    </source>
</evidence>
<evidence type="ECO:0000256" key="3">
    <source>
        <dbReference type="ARBA" id="ARBA00012621"/>
    </source>
</evidence>
<feature type="site" description="Transition state stabilizer" evidence="10">
    <location>
        <position position="130"/>
    </location>
</feature>
<comment type="pathway">
    <text evidence="2 11">Bacterial outer membrane biogenesis; LPS core biosynthesis.</text>
</comment>
<evidence type="ECO:0000256" key="7">
    <source>
        <dbReference type="ARBA" id="ARBA00031445"/>
    </source>
</evidence>
<dbReference type="Gene3D" id="3.40.50.2000">
    <property type="entry name" value="Glycogen Phosphorylase B"/>
    <property type="match status" value="1"/>
</dbReference>
<keyword evidence="11" id="KW-1133">Transmembrane helix</keyword>
<keyword evidence="15" id="KW-1185">Reference proteome</keyword>
<evidence type="ECO:0000256" key="11">
    <source>
        <dbReference type="RuleBase" id="RU365103"/>
    </source>
</evidence>
<dbReference type="GO" id="GO:0009244">
    <property type="term" value="P:lipopolysaccharide core region biosynthetic process"/>
    <property type="evidence" value="ECO:0007669"/>
    <property type="project" value="UniProtKB-UniRule"/>
</dbReference>
<evidence type="ECO:0000256" key="5">
    <source>
        <dbReference type="ARBA" id="ARBA00022519"/>
    </source>
</evidence>
<dbReference type="PANTHER" id="PTHR42755">
    <property type="entry name" value="3-DEOXY-MANNO-OCTULOSONATE CYTIDYLYLTRANSFERASE"/>
    <property type="match status" value="1"/>
</dbReference>
<keyword evidence="11" id="KW-0472">Membrane</keyword>
<proteinExistence type="inferred from homology"/>
<evidence type="ECO:0000256" key="6">
    <source>
        <dbReference type="ARBA" id="ARBA00022679"/>
    </source>
</evidence>
<keyword evidence="6 11" id="KW-0808">Transferase</keyword>
<keyword evidence="5" id="KW-0997">Cell inner membrane</keyword>
<dbReference type="Gene3D" id="3.40.50.11720">
    <property type="entry name" value="3-Deoxy-D-manno-octulosonic-acid transferase, N-terminal domain"/>
    <property type="match status" value="1"/>
</dbReference>
<reference evidence="14" key="2">
    <citation type="submission" date="2022-08" db="EMBL/GenBank/DDBJ databases">
        <authorList>
            <person name="Dong C."/>
        </authorList>
    </citation>
    <scope>NUCLEOTIDE SEQUENCE</scope>
    <source>
        <strain evidence="14">59MF3M-4</strain>
    </source>
</reference>
<feature type="active site" description="Proton acceptor" evidence="9">
    <location>
        <position position="60"/>
    </location>
</feature>
<organism evidence="14 15">
    <name type="scientific">Thalassolituus pacificus</name>
    <dbReference type="NCBI Taxonomy" id="2975440"/>
    <lineage>
        <taxon>Bacteria</taxon>
        <taxon>Pseudomonadati</taxon>
        <taxon>Pseudomonadota</taxon>
        <taxon>Gammaproteobacteria</taxon>
        <taxon>Oceanospirillales</taxon>
        <taxon>Oceanospirillaceae</taxon>
        <taxon>Thalassolituus</taxon>
    </lineage>
</organism>
<evidence type="ECO:0000256" key="8">
    <source>
        <dbReference type="ARBA" id="ARBA00049183"/>
    </source>
</evidence>
<comment type="caution">
    <text evidence="14">The sequence shown here is derived from an EMBL/GenBank/DDBJ whole genome shotgun (WGS) entry which is preliminary data.</text>
</comment>
<dbReference type="Pfam" id="PF00534">
    <property type="entry name" value="Glycos_transf_1"/>
    <property type="match status" value="1"/>
</dbReference>
<evidence type="ECO:0000256" key="1">
    <source>
        <dbReference type="ARBA" id="ARBA00004196"/>
    </source>
</evidence>
<feature type="site" description="Transition state stabilizer" evidence="10">
    <location>
        <position position="208"/>
    </location>
</feature>
<accession>A0A9X2WEM5</accession>
<dbReference type="Proteomes" id="UP001147830">
    <property type="component" value="Unassembled WGS sequence"/>
</dbReference>
<comment type="function">
    <text evidence="11">Involved in lipopolysaccharide (LPS) biosynthesis. Catalyzes the transfer of 3-deoxy-D-manno-octulosonate (Kdo) residue(s) from CMP-Kdo to lipid IV(A), the tetraacyldisaccharide-1,4'-bisphosphate precursor of lipid A.</text>
</comment>
<dbReference type="RefSeq" id="WP_260975877.1">
    <property type="nucleotide sequence ID" value="NZ_JAOANI010000015.1"/>
</dbReference>
<gene>
    <name evidence="14" type="primary">waaA</name>
    <name evidence="14" type="ORF">NYR02_08150</name>
</gene>
<evidence type="ECO:0000256" key="2">
    <source>
        <dbReference type="ARBA" id="ARBA00004713"/>
    </source>
</evidence>
<evidence type="ECO:0000259" key="13">
    <source>
        <dbReference type="Pfam" id="PF04413"/>
    </source>
</evidence>
<dbReference type="GO" id="GO:0043842">
    <property type="term" value="F:Kdo transferase activity"/>
    <property type="evidence" value="ECO:0007669"/>
    <property type="project" value="UniProtKB-EC"/>
</dbReference>
<dbReference type="GO" id="GO:0030313">
    <property type="term" value="C:cell envelope"/>
    <property type="evidence" value="ECO:0007669"/>
    <property type="project" value="UniProtKB-SubCell"/>
</dbReference>
<comment type="similarity">
    <text evidence="11">Belongs to the glycosyltransferase group 1 family.</text>
</comment>